<keyword evidence="4" id="KW-0472">Membrane</keyword>
<protein>
    <submittedName>
        <fullName evidence="6">Peptide/nickel transport system substrate-binding protein</fullName>
    </submittedName>
</protein>
<comment type="similarity">
    <text evidence="1">Belongs to the bacterial solute-binding protein 5 family.</text>
</comment>
<dbReference type="Gene3D" id="3.90.76.10">
    <property type="entry name" value="Dipeptide-binding Protein, Domain 1"/>
    <property type="match status" value="1"/>
</dbReference>
<dbReference type="GO" id="GO:1904680">
    <property type="term" value="F:peptide transmembrane transporter activity"/>
    <property type="evidence" value="ECO:0007669"/>
    <property type="project" value="TreeGrafter"/>
</dbReference>
<dbReference type="PANTHER" id="PTHR30290">
    <property type="entry name" value="PERIPLASMIC BINDING COMPONENT OF ABC TRANSPORTER"/>
    <property type="match status" value="1"/>
</dbReference>
<accession>A0A6V8PHY8</accession>
<comment type="caution">
    <text evidence="6">The sequence shown here is derived from an EMBL/GenBank/DDBJ whole genome shotgun (WGS) entry which is preliminary data.</text>
</comment>
<dbReference type="CDD" id="cd08513">
    <property type="entry name" value="PBP2_thermophilic_Hb8_like"/>
    <property type="match status" value="1"/>
</dbReference>
<evidence type="ECO:0000256" key="4">
    <source>
        <dbReference type="SAM" id="Phobius"/>
    </source>
</evidence>
<gene>
    <name evidence="6" type="ORF">HKBW3S42_00133</name>
</gene>
<feature type="transmembrane region" description="Helical" evidence="4">
    <location>
        <begin position="7"/>
        <end position="24"/>
    </location>
</feature>
<dbReference type="Proteomes" id="UP000568877">
    <property type="component" value="Unassembled WGS sequence"/>
</dbReference>
<dbReference type="SUPFAM" id="SSF53850">
    <property type="entry name" value="Periplasmic binding protein-like II"/>
    <property type="match status" value="1"/>
</dbReference>
<organism evidence="6 7">
    <name type="scientific">Candidatus Hakubella thermalkaliphila</name>
    <dbReference type="NCBI Taxonomy" id="2754717"/>
    <lineage>
        <taxon>Bacteria</taxon>
        <taxon>Bacillati</taxon>
        <taxon>Actinomycetota</taxon>
        <taxon>Actinomycetota incertae sedis</taxon>
        <taxon>Candidatus Hakubellales</taxon>
        <taxon>Candidatus Hakubellaceae</taxon>
        <taxon>Candidatus Hakubella</taxon>
    </lineage>
</organism>
<dbReference type="GO" id="GO:0043190">
    <property type="term" value="C:ATP-binding cassette (ABC) transporter complex"/>
    <property type="evidence" value="ECO:0007669"/>
    <property type="project" value="InterPro"/>
</dbReference>
<keyword evidence="4" id="KW-1133">Transmembrane helix</keyword>
<dbReference type="GO" id="GO:0042597">
    <property type="term" value="C:periplasmic space"/>
    <property type="evidence" value="ECO:0007669"/>
    <property type="project" value="UniProtKB-ARBA"/>
</dbReference>
<feature type="domain" description="Solute-binding protein family 5" evidence="5">
    <location>
        <begin position="94"/>
        <end position="442"/>
    </location>
</feature>
<evidence type="ECO:0000259" key="5">
    <source>
        <dbReference type="Pfam" id="PF00496"/>
    </source>
</evidence>
<dbReference type="EMBL" id="BLSA01000009">
    <property type="protein sequence ID" value="GFP31827.1"/>
    <property type="molecule type" value="Genomic_DNA"/>
</dbReference>
<dbReference type="PIRSF" id="PIRSF002741">
    <property type="entry name" value="MppA"/>
    <property type="match status" value="1"/>
</dbReference>
<evidence type="ECO:0000256" key="3">
    <source>
        <dbReference type="ARBA" id="ARBA00022729"/>
    </source>
</evidence>
<sequence>MYIPKRLLFVVIVVSVVFALYIVAGCAPRPSGDIVIGYDQEPAILNGYLVGGDLMATRDTTAGVFEGLIGLDNELHYYPWLITEIPSVENGLLTEEPFTITYKLRKGITWSDGEPLTSQDIKFTWETIMNPDWLIISRVGYEKIESIETPDPLTAIVKLKEPYAPWKGLFSPSGGAPGILPKHWLEGKDFNTAMNQEILGSGPFILKEWAAGDHITLVKNENYWGGPNGVKPKLDSITFRFHPETMALITMLRTGEVDLIIPPPDVALLEQLQAIEGVEVQVQGGLIWEHLAFNQKDAGSPLRDINVRKAICYAIDRKTIVEQVLKGQVGILQSIYAPTQAVYTPAWEQYTYDLEKAKQHLAEAGYTAEVLAEKPLKLKVGTTFGNVAREQIQQVIQSQLRQVGINVTIDNYDAATWFSEKVDKGDYEMGIWAWGVSPDPDLEVLFAKDRIPPEGQNFYWYENDKVTELLKQANTEVDDAKRLPLYQEVQKLLADDAALLPLYQRLNIVAFNARLRGVKANPSLVGTFWNTEEWSLEPE</sequence>
<proteinExistence type="inferred from homology"/>
<evidence type="ECO:0000256" key="1">
    <source>
        <dbReference type="ARBA" id="ARBA00005695"/>
    </source>
</evidence>
<dbReference type="Gene3D" id="3.40.190.10">
    <property type="entry name" value="Periplasmic binding protein-like II"/>
    <property type="match status" value="1"/>
</dbReference>
<dbReference type="PROSITE" id="PS51257">
    <property type="entry name" value="PROKAR_LIPOPROTEIN"/>
    <property type="match status" value="1"/>
</dbReference>
<dbReference type="InterPro" id="IPR030678">
    <property type="entry name" value="Peptide/Ni-bd"/>
</dbReference>
<keyword evidence="4" id="KW-0812">Transmembrane</keyword>
<name>A0A6V8PHY8_9ACTN</name>
<evidence type="ECO:0000256" key="2">
    <source>
        <dbReference type="ARBA" id="ARBA00022448"/>
    </source>
</evidence>
<reference evidence="6 7" key="1">
    <citation type="journal article" date="2020" name="Front. Microbiol.">
        <title>Single-cell genomics of novel Actinobacteria with the Wood-Ljungdahl pathway discovered in a serpentinizing system.</title>
        <authorList>
            <person name="Merino N."/>
            <person name="Kawai M."/>
            <person name="Boyd E.S."/>
            <person name="Colman D.R."/>
            <person name="McGlynn S.E."/>
            <person name="Nealson K.H."/>
            <person name="Kurokawa K."/>
            <person name="Hongoh Y."/>
        </authorList>
    </citation>
    <scope>NUCLEOTIDE SEQUENCE [LARGE SCALE GENOMIC DNA]</scope>
    <source>
        <strain evidence="6 7">S42</strain>
    </source>
</reference>
<dbReference type="InterPro" id="IPR000914">
    <property type="entry name" value="SBP_5_dom"/>
</dbReference>
<dbReference type="PANTHER" id="PTHR30290:SF9">
    <property type="entry name" value="OLIGOPEPTIDE-BINDING PROTEIN APPA"/>
    <property type="match status" value="1"/>
</dbReference>
<dbReference type="GO" id="GO:0015833">
    <property type="term" value="P:peptide transport"/>
    <property type="evidence" value="ECO:0007669"/>
    <property type="project" value="TreeGrafter"/>
</dbReference>
<keyword evidence="2" id="KW-0813">Transport</keyword>
<dbReference type="InterPro" id="IPR039424">
    <property type="entry name" value="SBP_5"/>
</dbReference>
<evidence type="ECO:0000313" key="6">
    <source>
        <dbReference type="EMBL" id="GFP31827.1"/>
    </source>
</evidence>
<dbReference type="Gene3D" id="3.10.105.10">
    <property type="entry name" value="Dipeptide-binding Protein, Domain 3"/>
    <property type="match status" value="1"/>
</dbReference>
<keyword evidence="3" id="KW-0732">Signal</keyword>
<dbReference type="Pfam" id="PF00496">
    <property type="entry name" value="SBP_bac_5"/>
    <property type="match status" value="1"/>
</dbReference>
<dbReference type="AlphaFoldDB" id="A0A6V8PHY8"/>
<evidence type="ECO:0000313" key="7">
    <source>
        <dbReference type="Proteomes" id="UP000568877"/>
    </source>
</evidence>